<name>E4NAG4_KITSK</name>
<dbReference type="InterPro" id="IPR011990">
    <property type="entry name" value="TPR-like_helical_dom_sf"/>
</dbReference>
<dbReference type="Pfam" id="PF13424">
    <property type="entry name" value="TPR_12"/>
    <property type="match status" value="1"/>
</dbReference>
<organism evidence="1 2">
    <name type="scientific">Kitasatospora setae (strain ATCC 33774 / DSM 43861 / JCM 3304 / KCC A-0304 / NBRC 14216 / KM-6054)</name>
    <name type="common">Streptomyces setae</name>
    <dbReference type="NCBI Taxonomy" id="452652"/>
    <lineage>
        <taxon>Bacteria</taxon>
        <taxon>Bacillati</taxon>
        <taxon>Actinomycetota</taxon>
        <taxon>Actinomycetes</taxon>
        <taxon>Kitasatosporales</taxon>
        <taxon>Streptomycetaceae</taxon>
        <taxon>Kitasatospora</taxon>
    </lineage>
</organism>
<proteinExistence type="predicted"/>
<dbReference type="HOGENOM" id="CLU_029927_4_0_11"/>
<gene>
    <name evidence="1" type="ordered locus">KSE_23780</name>
</gene>
<dbReference type="AlphaFoldDB" id="E4NAG4"/>
<accession>E4NAG4</accession>
<dbReference type="eggNOG" id="COG0457">
    <property type="taxonomic scope" value="Bacteria"/>
</dbReference>
<dbReference type="EMBL" id="AP010968">
    <property type="protein sequence ID" value="BAJ28195.1"/>
    <property type="molecule type" value="Genomic_DNA"/>
</dbReference>
<keyword evidence="2" id="KW-1185">Reference proteome</keyword>
<dbReference type="Gene3D" id="1.25.40.10">
    <property type="entry name" value="Tetratricopeptide repeat domain"/>
    <property type="match status" value="2"/>
</dbReference>
<dbReference type="STRING" id="452652.KSE_23780"/>
<dbReference type="SUPFAM" id="SSF48452">
    <property type="entry name" value="TPR-like"/>
    <property type="match status" value="1"/>
</dbReference>
<dbReference type="PATRIC" id="fig|452652.3.peg.2387"/>
<evidence type="ECO:0000313" key="1">
    <source>
        <dbReference type="EMBL" id="BAJ28195.1"/>
    </source>
</evidence>
<dbReference type="KEGG" id="ksk:KSE_23780"/>
<dbReference type="Proteomes" id="UP000007076">
    <property type="component" value="Chromosome"/>
</dbReference>
<reference evidence="1 2" key="1">
    <citation type="journal article" date="2010" name="DNA Res.">
        <title>Genome sequence of Kitasatospora setae NBRC 14216T: an evolutionary snapshot of the family Streptomycetaceae.</title>
        <authorList>
            <person name="Ichikawa N."/>
            <person name="Oguchi A."/>
            <person name="Ikeda H."/>
            <person name="Ishikawa J."/>
            <person name="Kitani S."/>
            <person name="Watanabe Y."/>
            <person name="Nakamura S."/>
            <person name="Katano Y."/>
            <person name="Kishi E."/>
            <person name="Sasagawa M."/>
            <person name="Ankai A."/>
            <person name="Fukui S."/>
            <person name="Hashimoto Y."/>
            <person name="Kamata S."/>
            <person name="Otoguro M."/>
            <person name="Tanikawa S."/>
            <person name="Nihira T."/>
            <person name="Horinouchi S."/>
            <person name="Ohnishi Y."/>
            <person name="Hayakawa M."/>
            <person name="Kuzuyama T."/>
            <person name="Arisawa A."/>
            <person name="Nomoto F."/>
            <person name="Miura H."/>
            <person name="Takahashi Y."/>
            <person name="Fujita N."/>
        </authorList>
    </citation>
    <scope>NUCLEOTIDE SEQUENCE [LARGE SCALE GENOMIC DNA]</scope>
    <source>
        <strain evidence="2">ATCC 33774 / DSM 43861 / JCM 3304 / KCC A-0304 / NBRC 14216 / KM-6054</strain>
    </source>
</reference>
<sequence length="336" mass="36355">MDRRTFMTASGGYALAALGLPDLDGITRRTRAQSESAVKVGRGEVAAVRTMIKSLGDAAAEIGGGHARSTAVHYLTTSVSKWLSGSWTEEVGRDLYGATSQLVHLIGWMAQDEGDHGFAQRYYAHAFRLAAEAGDAELSATALRGLAVQAIDLGYRAAAVQIAEECVDQAKRLDDPKALAYYETTLADAAAQDDDRKTATQMLSASQAHIERASTEAGDSWASHFSIGRWAHHSGMILARLGDYDAAQDHLHHSLDIHGLDRQRSRAIVLADLGTVQFRQENYEAAISTWGDFLDCANGVRSIKVSDAVDDMQARLRRIRGVHGAEDLSERAANMT</sequence>
<protein>
    <submittedName>
        <fullName evidence="1">Uncharacterized protein</fullName>
    </submittedName>
</protein>
<evidence type="ECO:0000313" key="2">
    <source>
        <dbReference type="Proteomes" id="UP000007076"/>
    </source>
</evidence>